<dbReference type="Pfam" id="PF02325">
    <property type="entry name" value="CCB3_YggT"/>
    <property type="match status" value="2"/>
</dbReference>
<keyword evidence="2" id="KW-0812">Transmembrane</keyword>
<dbReference type="RefSeq" id="WP_138565521.1">
    <property type="nucleotide sequence ID" value="NZ_CP040602.1"/>
</dbReference>
<evidence type="ECO:0000313" key="4">
    <source>
        <dbReference type="Proteomes" id="UP000304864"/>
    </source>
</evidence>
<evidence type="ECO:0000256" key="1">
    <source>
        <dbReference type="ARBA" id="ARBA00010894"/>
    </source>
</evidence>
<comment type="similarity">
    <text evidence="1">Belongs to the YggT family.</text>
</comment>
<name>A0A4P9K953_9GAMM</name>
<dbReference type="PANTHER" id="PTHR33219">
    <property type="entry name" value="YLMG HOMOLOG PROTEIN 2, CHLOROPLASTIC"/>
    <property type="match status" value="1"/>
</dbReference>
<keyword evidence="2" id="KW-0472">Membrane</keyword>
<dbReference type="InterPro" id="IPR003425">
    <property type="entry name" value="CCB3/YggT"/>
</dbReference>
<gene>
    <name evidence="3" type="ORF">FE785_09505</name>
</gene>
<organism evidence="3 4">
    <name type="scientific">Thiomicrorhabdus sediminis</name>
    <dbReference type="NCBI Taxonomy" id="2580412"/>
    <lineage>
        <taxon>Bacteria</taxon>
        <taxon>Pseudomonadati</taxon>
        <taxon>Pseudomonadota</taxon>
        <taxon>Gammaproteobacteria</taxon>
        <taxon>Thiotrichales</taxon>
        <taxon>Piscirickettsiaceae</taxon>
        <taxon>Thiomicrorhabdus</taxon>
    </lineage>
</organism>
<feature type="transmembrane region" description="Helical" evidence="2">
    <location>
        <begin position="70"/>
        <end position="91"/>
    </location>
</feature>
<protein>
    <submittedName>
        <fullName evidence="3">YggT family protein</fullName>
    </submittedName>
</protein>
<dbReference type="PANTHER" id="PTHR33219:SF14">
    <property type="entry name" value="PROTEIN COFACTOR ASSEMBLY OF COMPLEX C SUBUNIT B CCB3, CHLOROPLASTIC-RELATED"/>
    <property type="match status" value="1"/>
</dbReference>
<dbReference type="GO" id="GO:0016020">
    <property type="term" value="C:membrane"/>
    <property type="evidence" value="ECO:0007669"/>
    <property type="project" value="InterPro"/>
</dbReference>
<keyword evidence="4" id="KW-1185">Reference proteome</keyword>
<evidence type="ECO:0000313" key="3">
    <source>
        <dbReference type="EMBL" id="QCU90847.1"/>
    </source>
</evidence>
<dbReference type="AlphaFoldDB" id="A0A4P9K953"/>
<feature type="transmembrane region" description="Helical" evidence="2">
    <location>
        <begin position="12"/>
        <end position="32"/>
    </location>
</feature>
<feature type="transmembrane region" description="Helical" evidence="2">
    <location>
        <begin position="166"/>
        <end position="187"/>
    </location>
</feature>
<dbReference type="KEGG" id="thig:FE785_09505"/>
<dbReference type="Proteomes" id="UP000304864">
    <property type="component" value="Chromosome"/>
</dbReference>
<sequence length="192" mass="21030">MDGSSPLGQGGLFLLQFLIGLVIFALMLRFLLRATHADWRHPIVTFIAKVTNPLCAPVNTVIPAKGRWDVSALITAVVIQAIFVTAIGWLTDRSFGVAFISLAATTEVANQLMDMMFWLIIIQVILSWVSQGYNPNTAIFDQITRPILEPFRRIIPPIGGMDLSPIFAILAIKLFQIVIIGSIAGLAQQMIG</sequence>
<evidence type="ECO:0000256" key="2">
    <source>
        <dbReference type="SAM" id="Phobius"/>
    </source>
</evidence>
<dbReference type="OrthoDB" id="9806665at2"/>
<dbReference type="EMBL" id="CP040602">
    <property type="protein sequence ID" value="QCU90847.1"/>
    <property type="molecule type" value="Genomic_DNA"/>
</dbReference>
<proteinExistence type="inferred from homology"/>
<keyword evidence="2" id="KW-1133">Transmembrane helix</keyword>
<reference evidence="3 4" key="1">
    <citation type="submission" date="2019-05" db="EMBL/GenBank/DDBJ databases">
        <title>Thiomicrorhabdus sediminis sp. nov, a novel sulfur-oxidizing bacterium isolated from coastal sediment.</title>
        <authorList>
            <person name="Liu X."/>
        </authorList>
    </citation>
    <scope>NUCLEOTIDE SEQUENCE [LARGE SCALE GENOMIC DNA]</scope>
    <source>
        <strain evidence="3 4">G1</strain>
    </source>
</reference>
<accession>A0A4P9K953</accession>